<dbReference type="NCBIfam" id="NF047513">
    <property type="entry name" value="LIC_13246_fam"/>
    <property type="match status" value="1"/>
</dbReference>
<dbReference type="EMBL" id="AHOM02000005">
    <property type="protein sequence ID" value="EJZ42262.1"/>
    <property type="molecule type" value="Genomic_DNA"/>
</dbReference>
<proteinExistence type="predicted"/>
<evidence type="ECO:0000313" key="2">
    <source>
        <dbReference type="Proteomes" id="UP000018720"/>
    </source>
</evidence>
<sequence length="120" mass="13858">MVNDDLGKEVKIIKSDVDKIAFQLIVHTINQFRERIGIYLEPKTIEFRKIVVLANPEDLNVKLKKFGDFEYVVEAKVFSGTDSWIHVDGIAAERAMCREKGDLNHECFKIVCLTDIFDRI</sequence>
<dbReference type="Proteomes" id="UP000018720">
    <property type="component" value="Unassembled WGS sequence"/>
</dbReference>
<evidence type="ECO:0000313" key="1">
    <source>
        <dbReference type="EMBL" id="EJZ42262.1"/>
    </source>
</evidence>
<organism evidence="1 2">
    <name type="scientific">Leptospira licerasiae str. MMD4847</name>
    <dbReference type="NCBI Taxonomy" id="1049971"/>
    <lineage>
        <taxon>Bacteria</taxon>
        <taxon>Pseudomonadati</taxon>
        <taxon>Spirochaetota</taxon>
        <taxon>Spirochaetia</taxon>
        <taxon>Leptospirales</taxon>
        <taxon>Leptospiraceae</taxon>
        <taxon>Leptospira</taxon>
    </lineage>
</organism>
<reference evidence="1 2" key="1">
    <citation type="submission" date="2012-08" db="EMBL/GenBank/DDBJ databases">
        <authorList>
            <person name="Harkins D.M."/>
            <person name="Durkin A.S."/>
            <person name="Selengut J.D."/>
            <person name="Sanka R."/>
            <person name="DePew J."/>
            <person name="Purushe J."/>
            <person name="Matthias M.A."/>
            <person name="Vinetz J.M."/>
            <person name="Sutton G.G."/>
            <person name="Nelson W.C."/>
            <person name="Fouts D.E."/>
        </authorList>
    </citation>
    <scope>NUCLEOTIDE SEQUENCE [LARGE SCALE GENOMIC DNA]</scope>
    <source>
        <strain evidence="1 2">MMD4847</strain>
    </source>
</reference>
<keyword evidence="2" id="KW-1185">Reference proteome</keyword>
<dbReference type="RefSeq" id="WP_008591818.1">
    <property type="nucleotide sequence ID" value="NZ_AHOM02000005.1"/>
</dbReference>
<comment type="caution">
    <text evidence="1">The sequence shown here is derived from an EMBL/GenBank/DDBJ whole genome shotgun (WGS) entry which is preliminary data.</text>
</comment>
<accession>A0ABN0HA69</accession>
<gene>
    <name evidence="1" type="ORF">LEP1GSC178_0031</name>
</gene>
<protein>
    <submittedName>
        <fullName evidence="1">Uncharacterized protein</fullName>
    </submittedName>
</protein>
<name>A0ABN0HA69_9LEPT</name>